<feature type="domain" description="Resolvase/invertase-type recombinase catalytic" evidence="5">
    <location>
        <begin position="1"/>
        <end position="135"/>
    </location>
</feature>
<dbReference type="InterPro" id="IPR006119">
    <property type="entry name" value="Resolv_N"/>
</dbReference>
<dbReference type="SUPFAM" id="SSF48295">
    <property type="entry name" value="TrpR-like"/>
    <property type="match status" value="1"/>
</dbReference>
<dbReference type="PANTHER" id="PTHR30461:SF2">
    <property type="entry name" value="SERINE RECOMBINASE PINE-RELATED"/>
    <property type="match status" value="1"/>
</dbReference>
<keyword evidence="3" id="KW-0238">DNA-binding</keyword>
<dbReference type="Pfam" id="PF00239">
    <property type="entry name" value="Resolvase"/>
    <property type="match status" value="1"/>
</dbReference>
<dbReference type="GO" id="GO:0000150">
    <property type="term" value="F:DNA strand exchange activity"/>
    <property type="evidence" value="ECO:0007669"/>
    <property type="project" value="InterPro"/>
</dbReference>
<dbReference type="FunFam" id="3.40.50.1390:FF:000001">
    <property type="entry name" value="DNA recombinase"/>
    <property type="match status" value="1"/>
</dbReference>
<name>A0A0F9T0E1_9ZZZZ</name>
<sequence length="195" mass="21963">MLIGYARVSRGDDQSNKAQSKALTDAGCQRIFKEEASGGRWERPELHRMLDQLRDVDTIVVWKLDRLSRSLKDVLNIMERIKAAGAGFRSLTEAIDTTTPAGRMMMQMVGSFAEFERAMIRERTSAGLALARSEGRVGGRRRKLTPKKRLEIAESVLSGRKSAAEMARLYDVSQPTVSRIVAEHRQTRLVHEDHP</sequence>
<comment type="similarity">
    <text evidence="1">Belongs to the site-specific recombinase resolvase family.</text>
</comment>
<dbReference type="SUPFAM" id="SSF53041">
    <property type="entry name" value="Resolvase-like"/>
    <property type="match status" value="1"/>
</dbReference>
<dbReference type="GO" id="GO:0015074">
    <property type="term" value="P:DNA integration"/>
    <property type="evidence" value="ECO:0007669"/>
    <property type="project" value="UniProtKB-KW"/>
</dbReference>
<dbReference type="PANTHER" id="PTHR30461">
    <property type="entry name" value="DNA-INVERTASE FROM LAMBDOID PROPHAGE"/>
    <property type="match status" value="1"/>
</dbReference>
<dbReference type="PROSITE" id="PS51736">
    <property type="entry name" value="RECOMBINASES_3"/>
    <property type="match status" value="1"/>
</dbReference>
<evidence type="ECO:0000256" key="4">
    <source>
        <dbReference type="ARBA" id="ARBA00023172"/>
    </source>
</evidence>
<dbReference type="InterPro" id="IPR036162">
    <property type="entry name" value="Resolvase-like_N_sf"/>
</dbReference>
<dbReference type="Gene3D" id="3.40.50.1390">
    <property type="entry name" value="Resolvase, N-terminal catalytic domain"/>
    <property type="match status" value="1"/>
</dbReference>
<keyword evidence="4" id="KW-0233">DNA recombination</keyword>
<evidence type="ECO:0000256" key="2">
    <source>
        <dbReference type="ARBA" id="ARBA00022908"/>
    </source>
</evidence>
<keyword evidence="2" id="KW-0229">DNA integration</keyword>
<dbReference type="AlphaFoldDB" id="A0A0F9T0E1"/>
<evidence type="ECO:0000256" key="3">
    <source>
        <dbReference type="ARBA" id="ARBA00023125"/>
    </source>
</evidence>
<organism evidence="6">
    <name type="scientific">marine sediment metagenome</name>
    <dbReference type="NCBI Taxonomy" id="412755"/>
    <lineage>
        <taxon>unclassified sequences</taxon>
        <taxon>metagenomes</taxon>
        <taxon>ecological metagenomes</taxon>
    </lineage>
</organism>
<dbReference type="CDD" id="cd03768">
    <property type="entry name" value="SR_ResInv"/>
    <property type="match status" value="1"/>
</dbReference>
<evidence type="ECO:0000259" key="5">
    <source>
        <dbReference type="PROSITE" id="PS51736"/>
    </source>
</evidence>
<dbReference type="InterPro" id="IPR010921">
    <property type="entry name" value="Trp_repressor/repl_initiator"/>
</dbReference>
<dbReference type="SMART" id="SM00857">
    <property type="entry name" value="Resolvase"/>
    <property type="match status" value="1"/>
</dbReference>
<protein>
    <recommendedName>
        <fullName evidence="5">Resolvase/invertase-type recombinase catalytic domain-containing protein</fullName>
    </recommendedName>
</protein>
<evidence type="ECO:0000256" key="1">
    <source>
        <dbReference type="ARBA" id="ARBA00009913"/>
    </source>
</evidence>
<gene>
    <name evidence="6" type="ORF">LCGC14_0407860</name>
</gene>
<reference evidence="6" key="1">
    <citation type="journal article" date="2015" name="Nature">
        <title>Complex archaea that bridge the gap between prokaryotes and eukaryotes.</title>
        <authorList>
            <person name="Spang A."/>
            <person name="Saw J.H."/>
            <person name="Jorgensen S.L."/>
            <person name="Zaremba-Niedzwiedzka K."/>
            <person name="Martijn J."/>
            <person name="Lind A.E."/>
            <person name="van Eijk R."/>
            <person name="Schleper C."/>
            <person name="Guy L."/>
            <person name="Ettema T.J."/>
        </authorList>
    </citation>
    <scope>NUCLEOTIDE SEQUENCE</scope>
</reference>
<evidence type="ECO:0000313" key="6">
    <source>
        <dbReference type="EMBL" id="KKN72734.1"/>
    </source>
</evidence>
<dbReference type="InterPro" id="IPR050639">
    <property type="entry name" value="SSR_resolvase"/>
</dbReference>
<comment type="caution">
    <text evidence="6">The sequence shown here is derived from an EMBL/GenBank/DDBJ whole genome shotgun (WGS) entry which is preliminary data.</text>
</comment>
<dbReference type="EMBL" id="LAZR01000356">
    <property type="protein sequence ID" value="KKN72734.1"/>
    <property type="molecule type" value="Genomic_DNA"/>
</dbReference>
<dbReference type="GO" id="GO:0043565">
    <property type="term" value="F:sequence-specific DNA binding"/>
    <property type="evidence" value="ECO:0007669"/>
    <property type="project" value="InterPro"/>
</dbReference>
<accession>A0A0F9T0E1</accession>
<proteinExistence type="inferred from homology"/>